<organism evidence="1 2">
    <name type="scientific">Rhizopogon vesiculosus</name>
    <dbReference type="NCBI Taxonomy" id="180088"/>
    <lineage>
        <taxon>Eukaryota</taxon>
        <taxon>Fungi</taxon>
        <taxon>Dikarya</taxon>
        <taxon>Basidiomycota</taxon>
        <taxon>Agaricomycotina</taxon>
        <taxon>Agaricomycetes</taxon>
        <taxon>Agaricomycetidae</taxon>
        <taxon>Boletales</taxon>
        <taxon>Suillineae</taxon>
        <taxon>Rhizopogonaceae</taxon>
        <taxon>Rhizopogon</taxon>
    </lineage>
</organism>
<keyword evidence="2" id="KW-1185">Reference proteome</keyword>
<dbReference type="Proteomes" id="UP000183567">
    <property type="component" value="Unassembled WGS sequence"/>
</dbReference>
<evidence type="ECO:0000313" key="1">
    <source>
        <dbReference type="EMBL" id="OJA10273.1"/>
    </source>
</evidence>
<proteinExistence type="predicted"/>
<accession>A0A1J8Q9H9</accession>
<dbReference type="STRING" id="180088.A0A1J8Q9H9"/>
<reference evidence="1 2" key="1">
    <citation type="submission" date="2016-03" db="EMBL/GenBank/DDBJ databases">
        <title>Comparative genomics of the ectomycorrhizal sister species Rhizopogon vinicolor and Rhizopogon vesiculosus (Basidiomycota: Boletales) reveals a divergence of the mating type B locus.</title>
        <authorList>
            <person name="Mujic A.B."/>
            <person name="Kuo A."/>
            <person name="Tritt A."/>
            <person name="Lipzen A."/>
            <person name="Chen C."/>
            <person name="Johnson J."/>
            <person name="Sharma A."/>
            <person name="Barry K."/>
            <person name="Grigoriev I.V."/>
            <person name="Spatafora J.W."/>
        </authorList>
    </citation>
    <scope>NUCLEOTIDE SEQUENCE [LARGE SCALE GENOMIC DNA]</scope>
    <source>
        <strain evidence="1 2">AM-OR11-056</strain>
    </source>
</reference>
<evidence type="ECO:0000313" key="2">
    <source>
        <dbReference type="Proteomes" id="UP000183567"/>
    </source>
</evidence>
<protein>
    <submittedName>
        <fullName evidence="1">Uncharacterized protein</fullName>
    </submittedName>
</protein>
<name>A0A1J8Q9H9_9AGAM</name>
<dbReference type="EMBL" id="LVVM01005537">
    <property type="protein sequence ID" value="OJA10273.1"/>
    <property type="molecule type" value="Genomic_DNA"/>
</dbReference>
<dbReference type="OrthoDB" id="2691104at2759"/>
<dbReference type="AlphaFoldDB" id="A0A1J8Q9H9"/>
<comment type="caution">
    <text evidence="1">The sequence shown here is derived from an EMBL/GenBank/DDBJ whole genome shotgun (WGS) entry which is preliminary data.</text>
</comment>
<gene>
    <name evidence="1" type="ORF">AZE42_08684</name>
</gene>
<sequence length="131" mass="14720">MVSSLPWGCDSLNDPNELWPNGLHQGEPDILYEVYNIADGEQEGITDEEGAQVAGHVPEMVWFHKFEETSSANIRRALGIDDAEQGSRVFYIIVFRKLCPITDLSGEEFLNAWWHAVGVLSLVPLYCSLPR</sequence>